<name>A0A0A8Y298_ARUDO</name>
<dbReference type="AlphaFoldDB" id="A0A0A8Y298"/>
<organism evidence="2">
    <name type="scientific">Arundo donax</name>
    <name type="common">Giant reed</name>
    <name type="synonym">Donax arundinaceus</name>
    <dbReference type="NCBI Taxonomy" id="35708"/>
    <lineage>
        <taxon>Eukaryota</taxon>
        <taxon>Viridiplantae</taxon>
        <taxon>Streptophyta</taxon>
        <taxon>Embryophyta</taxon>
        <taxon>Tracheophyta</taxon>
        <taxon>Spermatophyta</taxon>
        <taxon>Magnoliopsida</taxon>
        <taxon>Liliopsida</taxon>
        <taxon>Poales</taxon>
        <taxon>Poaceae</taxon>
        <taxon>PACMAD clade</taxon>
        <taxon>Arundinoideae</taxon>
        <taxon>Arundineae</taxon>
        <taxon>Arundo</taxon>
    </lineage>
</organism>
<reference evidence="2" key="2">
    <citation type="journal article" date="2015" name="Data Brief">
        <title>Shoot transcriptome of the giant reed, Arundo donax.</title>
        <authorList>
            <person name="Barrero R.A."/>
            <person name="Guerrero F.D."/>
            <person name="Moolhuijzen P."/>
            <person name="Goolsby J.A."/>
            <person name="Tidwell J."/>
            <person name="Bellgard S.E."/>
            <person name="Bellgard M.I."/>
        </authorList>
    </citation>
    <scope>NUCLEOTIDE SEQUENCE</scope>
    <source>
        <tissue evidence="2">Shoot tissue taken approximately 20 cm above the soil surface</tissue>
    </source>
</reference>
<dbReference type="EMBL" id="GBRH01277609">
    <property type="protein sequence ID" value="JAD20286.1"/>
    <property type="molecule type" value="Transcribed_RNA"/>
</dbReference>
<proteinExistence type="predicted"/>
<evidence type="ECO:0000313" key="2">
    <source>
        <dbReference type="EMBL" id="JAD20286.1"/>
    </source>
</evidence>
<accession>A0A0A8Y298</accession>
<evidence type="ECO:0000256" key="1">
    <source>
        <dbReference type="SAM" id="MobiDB-lite"/>
    </source>
</evidence>
<feature type="region of interest" description="Disordered" evidence="1">
    <location>
        <begin position="1"/>
        <end position="130"/>
    </location>
</feature>
<feature type="compositionally biased region" description="Basic residues" evidence="1">
    <location>
        <begin position="53"/>
        <end position="62"/>
    </location>
</feature>
<reference evidence="2" key="1">
    <citation type="submission" date="2014-09" db="EMBL/GenBank/DDBJ databases">
        <authorList>
            <person name="Magalhaes I.L.F."/>
            <person name="Oliveira U."/>
            <person name="Santos F.R."/>
            <person name="Vidigal T.H.D.A."/>
            <person name="Brescovit A.D."/>
            <person name="Santos A.J."/>
        </authorList>
    </citation>
    <scope>NUCLEOTIDE SEQUENCE</scope>
    <source>
        <tissue evidence="2">Shoot tissue taken approximately 20 cm above the soil surface</tissue>
    </source>
</reference>
<sequence>MRGNAAPATHWRGGGAASAIPWRGGAARLRRSPGEETSSHRPLLPDWSPFASRPRRSPHLCRRGSASPIFPPLPASPMAIRPGLPAAASLTRRPTATRAAPVPRFRPTPELTAPRWRPHAKTPVFSPRSLRGPFLTLCASRDRRSPGLM</sequence>
<protein>
    <submittedName>
        <fullName evidence="2">Uncharacterized protein</fullName>
    </submittedName>
</protein>